<evidence type="ECO:0000313" key="3">
    <source>
        <dbReference type="Proteomes" id="UP000734854"/>
    </source>
</evidence>
<evidence type="ECO:0000256" key="1">
    <source>
        <dbReference type="SAM" id="MobiDB-lite"/>
    </source>
</evidence>
<protein>
    <submittedName>
        <fullName evidence="2">Uncharacterized protein</fullName>
    </submittedName>
</protein>
<dbReference type="AlphaFoldDB" id="A0A8J5KEX3"/>
<keyword evidence="3" id="KW-1185">Reference proteome</keyword>
<evidence type="ECO:0000313" key="2">
    <source>
        <dbReference type="EMBL" id="KAG6478424.1"/>
    </source>
</evidence>
<reference evidence="2 3" key="1">
    <citation type="submission" date="2020-08" db="EMBL/GenBank/DDBJ databases">
        <title>Plant Genome Project.</title>
        <authorList>
            <person name="Zhang R.-G."/>
        </authorList>
    </citation>
    <scope>NUCLEOTIDE SEQUENCE [LARGE SCALE GENOMIC DNA]</scope>
    <source>
        <tissue evidence="2">Rhizome</tissue>
    </source>
</reference>
<gene>
    <name evidence="2" type="ORF">ZIOFF_061866</name>
</gene>
<organism evidence="2 3">
    <name type="scientific">Zingiber officinale</name>
    <name type="common">Ginger</name>
    <name type="synonym">Amomum zingiber</name>
    <dbReference type="NCBI Taxonomy" id="94328"/>
    <lineage>
        <taxon>Eukaryota</taxon>
        <taxon>Viridiplantae</taxon>
        <taxon>Streptophyta</taxon>
        <taxon>Embryophyta</taxon>
        <taxon>Tracheophyta</taxon>
        <taxon>Spermatophyta</taxon>
        <taxon>Magnoliopsida</taxon>
        <taxon>Liliopsida</taxon>
        <taxon>Zingiberales</taxon>
        <taxon>Zingiberaceae</taxon>
        <taxon>Zingiber</taxon>
    </lineage>
</organism>
<name>A0A8J5KEX3_ZINOF</name>
<dbReference type="EMBL" id="JACMSC010000017">
    <property type="protein sequence ID" value="KAG6478424.1"/>
    <property type="molecule type" value="Genomic_DNA"/>
</dbReference>
<feature type="region of interest" description="Disordered" evidence="1">
    <location>
        <begin position="1"/>
        <end position="26"/>
    </location>
</feature>
<comment type="caution">
    <text evidence="2">The sequence shown here is derived from an EMBL/GenBank/DDBJ whole genome shotgun (WGS) entry which is preliminary data.</text>
</comment>
<accession>A0A8J5KEX3</accession>
<sequence length="95" mass="10558">MELDRNCSTEENISDSRKEESEEGETTMLLVPAMNVGISANGKQGSRRKVQWNDRSGNNLVEVLEFEPRLLEIVAVILCSSTSTFDLVMSAVYTS</sequence>
<feature type="compositionally biased region" description="Basic and acidic residues" evidence="1">
    <location>
        <begin position="1"/>
        <end position="20"/>
    </location>
</feature>
<proteinExistence type="predicted"/>
<dbReference type="Proteomes" id="UP000734854">
    <property type="component" value="Unassembled WGS sequence"/>
</dbReference>